<dbReference type="Pfam" id="PF01256">
    <property type="entry name" value="Carb_kinase"/>
    <property type="match status" value="1"/>
</dbReference>
<keyword evidence="2 6" id="KW-0067">ATP-binding</keyword>
<dbReference type="PROSITE" id="PS51383">
    <property type="entry name" value="YJEF_C_3"/>
    <property type="match status" value="1"/>
</dbReference>
<comment type="similarity">
    <text evidence="6">Belongs to the NnrD/CARKD family.</text>
</comment>
<dbReference type="GO" id="GO:0110051">
    <property type="term" value="P:metabolite repair"/>
    <property type="evidence" value="ECO:0007669"/>
    <property type="project" value="TreeGrafter"/>
</dbReference>
<evidence type="ECO:0000256" key="1">
    <source>
        <dbReference type="ARBA" id="ARBA00022741"/>
    </source>
</evidence>
<accession>A0A3P1WXW5</accession>
<dbReference type="EMBL" id="RQYT01000003">
    <property type="protein sequence ID" value="RRD50906.1"/>
    <property type="molecule type" value="Genomic_DNA"/>
</dbReference>
<keyword evidence="3 6" id="KW-0521">NADP</keyword>
<comment type="subunit">
    <text evidence="6">Homotetramer.</text>
</comment>
<feature type="binding site" evidence="6">
    <location>
        <position position="201"/>
    </location>
    <ligand>
        <name>(6S)-NADPHX</name>
        <dbReference type="ChEBI" id="CHEBI:64076"/>
    </ligand>
</feature>
<feature type="binding site" evidence="6">
    <location>
        <position position="134"/>
    </location>
    <ligand>
        <name>(6S)-NADPHX</name>
        <dbReference type="ChEBI" id="CHEBI:64076"/>
    </ligand>
</feature>
<dbReference type="PANTHER" id="PTHR12592">
    <property type="entry name" value="ATP-DEPENDENT (S)-NAD(P)H-HYDRATE DEHYDRATASE FAMILY MEMBER"/>
    <property type="match status" value="1"/>
</dbReference>
<protein>
    <recommendedName>
        <fullName evidence="6">ADP-dependent (S)-NAD(P)H-hydrate dehydratase</fullName>
        <ecNumber evidence="6">4.2.1.136</ecNumber>
    </recommendedName>
    <alternativeName>
        <fullName evidence="6">ADP-dependent NAD(P)HX dehydratase</fullName>
    </alternativeName>
</protein>
<dbReference type="CDD" id="cd01171">
    <property type="entry name" value="YXKO-related"/>
    <property type="match status" value="1"/>
</dbReference>
<name>A0A3P1WXW5_9ACTN</name>
<feature type="domain" description="YjeF C-terminal" evidence="7">
    <location>
        <begin position="6"/>
        <end position="255"/>
    </location>
</feature>
<evidence type="ECO:0000313" key="8">
    <source>
        <dbReference type="EMBL" id="RRD50906.1"/>
    </source>
</evidence>
<evidence type="ECO:0000256" key="3">
    <source>
        <dbReference type="ARBA" id="ARBA00022857"/>
    </source>
</evidence>
<dbReference type="Gene3D" id="3.40.1190.20">
    <property type="match status" value="1"/>
</dbReference>
<comment type="function">
    <text evidence="6">Catalyzes the dehydration of the S-form of NAD(P)HX at the expense of ADP, which is converted to AMP. Together with NAD(P)HX epimerase, which catalyzes the epimerization of the S- and R-forms, the enzyme allows the repair of both epimers of NAD(P)HX, a damaged form of NAD(P)H that is a result of enzymatic or heat-dependent hydration.</text>
</comment>
<evidence type="ECO:0000313" key="9">
    <source>
        <dbReference type="Proteomes" id="UP000280935"/>
    </source>
</evidence>
<evidence type="ECO:0000256" key="2">
    <source>
        <dbReference type="ARBA" id="ARBA00022840"/>
    </source>
</evidence>
<evidence type="ECO:0000259" key="7">
    <source>
        <dbReference type="PROSITE" id="PS51383"/>
    </source>
</evidence>
<comment type="cofactor">
    <cofactor evidence="6">
        <name>Mg(2+)</name>
        <dbReference type="ChEBI" id="CHEBI:18420"/>
    </cofactor>
</comment>
<dbReference type="Proteomes" id="UP000280935">
    <property type="component" value="Unassembled WGS sequence"/>
</dbReference>
<dbReference type="InterPro" id="IPR029056">
    <property type="entry name" value="Ribokinase-like"/>
</dbReference>
<comment type="catalytic activity">
    <reaction evidence="6">
        <text>(6S)-NADPHX + ADP = AMP + phosphate + NADPH + H(+)</text>
        <dbReference type="Rhea" id="RHEA:32235"/>
        <dbReference type="ChEBI" id="CHEBI:15378"/>
        <dbReference type="ChEBI" id="CHEBI:43474"/>
        <dbReference type="ChEBI" id="CHEBI:57783"/>
        <dbReference type="ChEBI" id="CHEBI:64076"/>
        <dbReference type="ChEBI" id="CHEBI:456215"/>
        <dbReference type="ChEBI" id="CHEBI:456216"/>
        <dbReference type="EC" id="4.2.1.136"/>
    </reaction>
</comment>
<dbReference type="AlphaFoldDB" id="A0A3P1WXW5"/>
<feature type="binding site" evidence="6">
    <location>
        <position position="200"/>
    </location>
    <ligand>
        <name>AMP</name>
        <dbReference type="ChEBI" id="CHEBI:456215"/>
    </ligand>
</feature>
<comment type="caution">
    <text evidence="8">The sequence shown here is derived from an EMBL/GenBank/DDBJ whole genome shotgun (WGS) entry which is preliminary data.</text>
</comment>
<feature type="binding site" evidence="6">
    <location>
        <position position="41"/>
    </location>
    <ligand>
        <name>(6S)-NADPHX</name>
        <dbReference type="ChEBI" id="CHEBI:64076"/>
    </ligand>
</feature>
<reference evidence="8 9" key="1">
    <citation type="submission" date="2018-11" db="EMBL/GenBank/DDBJ databases">
        <title>Genomes From Bacteria Associated with the Canine Oral Cavity: a Test Case for Automated Genome-Based Taxonomic Assignment.</title>
        <authorList>
            <person name="Coil D.A."/>
            <person name="Jospin G."/>
            <person name="Darling A.E."/>
            <person name="Wallis C."/>
            <person name="Davis I.J."/>
            <person name="Harris S."/>
            <person name="Eisen J.A."/>
            <person name="Holcombe L.J."/>
            <person name="O'Flynn C."/>
        </authorList>
    </citation>
    <scope>NUCLEOTIDE SEQUENCE [LARGE SCALE GENOMIC DNA]</scope>
    <source>
        <strain evidence="8 9">OH2822_COT-296</strain>
    </source>
</reference>
<evidence type="ECO:0000256" key="6">
    <source>
        <dbReference type="HAMAP-Rule" id="MF_01965"/>
    </source>
</evidence>
<sequence>MTRDPQLGQLADLWPVPGATSHKYSRGVVGIDAGSARYPGAALLAVAGALGAGPGMVRYLGSAPGELVVARFPSVVLADGQVQAMVLGPGWGERSDAGRRLEEAIEREVPLVLDAEALRLLPRRLPHGSLATPHAGELAAMLATERPVVEADPAAAARRAAAQFGVTVLLKGAIQPVVTPEGVIRRAIPGPAWTAQAGSGDVLAGVCGTLLAAGLSAADAAWAAASLQAVVAARHPGPWTPDVQAARFPQVVADLARDASGSCCANGVPPDGTGPDRPTG</sequence>
<dbReference type="PANTHER" id="PTHR12592:SF0">
    <property type="entry name" value="ATP-DEPENDENT (S)-NAD(P)H-HYDRATE DEHYDRATASE"/>
    <property type="match status" value="1"/>
</dbReference>
<dbReference type="InterPro" id="IPR000631">
    <property type="entry name" value="CARKD"/>
</dbReference>
<dbReference type="HAMAP" id="MF_01965">
    <property type="entry name" value="NADHX_dehydratase"/>
    <property type="match status" value="1"/>
</dbReference>
<evidence type="ECO:0000256" key="4">
    <source>
        <dbReference type="ARBA" id="ARBA00023027"/>
    </source>
</evidence>
<comment type="catalytic activity">
    <reaction evidence="6">
        <text>(6S)-NADHX + ADP = AMP + phosphate + NADH + H(+)</text>
        <dbReference type="Rhea" id="RHEA:32223"/>
        <dbReference type="ChEBI" id="CHEBI:15378"/>
        <dbReference type="ChEBI" id="CHEBI:43474"/>
        <dbReference type="ChEBI" id="CHEBI:57945"/>
        <dbReference type="ChEBI" id="CHEBI:64074"/>
        <dbReference type="ChEBI" id="CHEBI:456215"/>
        <dbReference type="ChEBI" id="CHEBI:456216"/>
        <dbReference type="EC" id="4.2.1.136"/>
    </reaction>
</comment>
<gene>
    <name evidence="6" type="primary">nnrD</name>
    <name evidence="8" type="ORF">EII35_02325</name>
</gene>
<feature type="binding site" evidence="6">
    <location>
        <position position="90"/>
    </location>
    <ligand>
        <name>(6S)-NADPHX</name>
        <dbReference type="ChEBI" id="CHEBI:64076"/>
    </ligand>
</feature>
<dbReference type="SUPFAM" id="SSF53613">
    <property type="entry name" value="Ribokinase-like"/>
    <property type="match status" value="1"/>
</dbReference>
<evidence type="ECO:0000256" key="5">
    <source>
        <dbReference type="ARBA" id="ARBA00023239"/>
    </source>
</evidence>
<keyword evidence="1 6" id="KW-0547">Nucleotide-binding</keyword>
<proteinExistence type="inferred from homology"/>
<dbReference type="GO" id="GO:0052856">
    <property type="term" value="F:NAD(P)HX epimerase activity"/>
    <property type="evidence" value="ECO:0007669"/>
    <property type="project" value="TreeGrafter"/>
</dbReference>
<organism evidence="8 9">
    <name type="scientific">Arachnia propionica</name>
    <dbReference type="NCBI Taxonomy" id="1750"/>
    <lineage>
        <taxon>Bacteria</taxon>
        <taxon>Bacillati</taxon>
        <taxon>Actinomycetota</taxon>
        <taxon>Actinomycetes</taxon>
        <taxon>Propionibacteriales</taxon>
        <taxon>Propionibacteriaceae</taxon>
        <taxon>Arachnia</taxon>
    </lineage>
</organism>
<dbReference type="GO" id="GO:0052855">
    <property type="term" value="F:ADP-dependent NAD(P)H-hydrate dehydratase activity"/>
    <property type="evidence" value="ECO:0007669"/>
    <property type="project" value="UniProtKB-UniRule"/>
</dbReference>
<dbReference type="GO" id="GO:0046496">
    <property type="term" value="P:nicotinamide nucleotide metabolic process"/>
    <property type="evidence" value="ECO:0007669"/>
    <property type="project" value="UniProtKB-UniRule"/>
</dbReference>
<dbReference type="OrthoDB" id="9806925at2"/>
<comment type="caution">
    <text evidence="6">Lacks conserved residue(s) required for the propagation of feature annotation.</text>
</comment>
<keyword evidence="5 6" id="KW-0456">Lyase</keyword>
<dbReference type="RefSeq" id="WP_125226854.1">
    <property type="nucleotide sequence ID" value="NZ_RQYT01000003.1"/>
</dbReference>
<dbReference type="GO" id="GO:0005524">
    <property type="term" value="F:ATP binding"/>
    <property type="evidence" value="ECO:0007669"/>
    <property type="project" value="UniProtKB-KW"/>
</dbReference>
<dbReference type="EC" id="4.2.1.136" evidence="6"/>
<keyword evidence="4 6" id="KW-0520">NAD</keyword>